<dbReference type="EMBL" id="AE017125">
    <property type="protein sequence ID" value="AAP78272.1"/>
    <property type="molecule type" value="Genomic_DNA"/>
</dbReference>
<dbReference type="eggNOG" id="COG4121">
    <property type="taxonomic scope" value="Bacteria"/>
</dbReference>
<dbReference type="InterPro" id="IPR029063">
    <property type="entry name" value="SAM-dependent_MTases_sf"/>
</dbReference>
<dbReference type="PANTHER" id="PTHR39963:SF1">
    <property type="entry name" value="MNMC-LIKE METHYLTRANSFERASE DOMAIN-CONTAINING PROTEIN"/>
    <property type="match status" value="1"/>
</dbReference>
<accession>Q7VFK1</accession>
<feature type="domain" description="MnmC-like methyltransferase" evidence="1">
    <location>
        <begin position="145"/>
        <end position="228"/>
    </location>
</feature>
<organism evidence="2 3">
    <name type="scientific">Helicobacter hepaticus (strain ATCC 51449 / 3B1)</name>
    <dbReference type="NCBI Taxonomy" id="235279"/>
    <lineage>
        <taxon>Bacteria</taxon>
        <taxon>Pseudomonadati</taxon>
        <taxon>Campylobacterota</taxon>
        <taxon>Epsilonproteobacteria</taxon>
        <taxon>Campylobacterales</taxon>
        <taxon>Helicobacteraceae</taxon>
        <taxon>Helicobacter</taxon>
    </lineage>
</organism>
<dbReference type="RefSeq" id="WP_011116514.1">
    <property type="nucleotide sequence ID" value="NC_004917.1"/>
</dbReference>
<dbReference type="PANTHER" id="PTHR39963">
    <property type="entry name" value="SLL0983 PROTEIN"/>
    <property type="match status" value="1"/>
</dbReference>
<dbReference type="STRING" id="235279.HH_1675"/>
<dbReference type="Gene3D" id="3.40.50.150">
    <property type="entry name" value="Vaccinia Virus protein VP39"/>
    <property type="match status" value="1"/>
</dbReference>
<dbReference type="HOGENOM" id="CLU_061971_0_0_7"/>
<sequence length="255" mass="28797">MEQKGKSWIRQSNDGSLSAYNEVFDECYHSLKDGALSETLYKHIYPSLAHLESVYGGLPSEIYALDICFGLGYNTFALLSTLVQKGYCGKVHIYSPEQDKNIFNALHKWAYPPYMSEYIENINEIMYFFASAQDKKMIMHSGILAQSVTFELYIYKGDAIEACKLLPKDTFDIIYQDAFSPKKNPTLWNTEYFSLLASLLHPQGIITTYSQSASIRQNALNGGLKVYNYESGMVRGGSVMSKIVLTLKGLKPLHP</sequence>
<dbReference type="GO" id="GO:0016645">
    <property type="term" value="F:oxidoreductase activity, acting on the CH-NH group of donors"/>
    <property type="evidence" value="ECO:0007669"/>
    <property type="project" value="InterPro"/>
</dbReference>
<gene>
    <name evidence="2" type="ordered locus">HH_1675</name>
</gene>
<evidence type="ECO:0000313" key="3">
    <source>
        <dbReference type="Proteomes" id="UP000002495"/>
    </source>
</evidence>
<dbReference type="AlphaFoldDB" id="Q7VFK1"/>
<dbReference type="Proteomes" id="UP000002495">
    <property type="component" value="Chromosome"/>
</dbReference>
<protein>
    <recommendedName>
        <fullName evidence="1">MnmC-like methyltransferase domain-containing protein</fullName>
    </recommendedName>
</protein>
<dbReference type="SUPFAM" id="SSF53335">
    <property type="entry name" value="S-adenosyl-L-methionine-dependent methyltransferases"/>
    <property type="match status" value="1"/>
</dbReference>
<evidence type="ECO:0000259" key="1">
    <source>
        <dbReference type="Pfam" id="PF05430"/>
    </source>
</evidence>
<keyword evidence="3" id="KW-1185">Reference proteome</keyword>
<proteinExistence type="predicted"/>
<evidence type="ECO:0000313" key="2">
    <source>
        <dbReference type="EMBL" id="AAP78272.1"/>
    </source>
</evidence>
<reference evidence="2 3" key="1">
    <citation type="journal article" date="2003" name="Proc. Natl. Acad. Sci. U.S.A.">
        <title>The complete genome sequence of the carcinogenic bacterium Helicobacter hepaticus.</title>
        <authorList>
            <person name="Suerbaum S."/>
            <person name="Josenhans C."/>
            <person name="Sterzenbach T."/>
            <person name="Drescher B."/>
            <person name="Brandt P."/>
            <person name="Bell M."/>
            <person name="Droege M."/>
            <person name="Fartmann B."/>
            <person name="Fischer H.-P."/>
            <person name="Ge Z."/>
            <person name="Hoerster A."/>
            <person name="Holland R."/>
            <person name="Klein K."/>
            <person name="Koenig J."/>
            <person name="Macko L."/>
            <person name="Mendz G.L."/>
            <person name="Nyakatura G."/>
            <person name="Schauer D.B."/>
            <person name="Shen Z."/>
            <person name="Weber J."/>
            <person name="Frosch M."/>
            <person name="Fox J.G."/>
        </authorList>
    </citation>
    <scope>NUCLEOTIDE SEQUENCE [LARGE SCALE GENOMIC DNA]</scope>
    <source>
        <strain evidence="3">ATCC 51449 / 3B1</strain>
    </source>
</reference>
<dbReference type="KEGG" id="hhe:HH_1675"/>
<name>Q7VFK1_HELHP</name>
<dbReference type="Pfam" id="PF05430">
    <property type="entry name" value="Methyltransf_30"/>
    <property type="match status" value="1"/>
</dbReference>
<dbReference type="InterPro" id="IPR008471">
    <property type="entry name" value="MnmC-like_methylTransf"/>
</dbReference>